<comment type="caution">
    <text evidence="9">The sequence shown here is derived from an EMBL/GenBank/DDBJ whole genome shotgun (WGS) entry which is preliminary data.</text>
</comment>
<proteinExistence type="predicted"/>
<feature type="region of interest" description="Disordered" evidence="7">
    <location>
        <begin position="1"/>
        <end position="36"/>
    </location>
</feature>
<feature type="region of interest" description="Disordered" evidence="7">
    <location>
        <begin position="215"/>
        <end position="244"/>
    </location>
</feature>
<feature type="compositionally biased region" description="Acidic residues" evidence="7">
    <location>
        <begin position="1"/>
        <end position="10"/>
    </location>
</feature>
<evidence type="ECO:0000256" key="1">
    <source>
        <dbReference type="ARBA" id="ARBA00022679"/>
    </source>
</evidence>
<protein>
    <submittedName>
        <fullName evidence="9">Reverse transcriptase domain-containing protein</fullName>
    </submittedName>
</protein>
<organism evidence="9 10">
    <name type="scientific">Tanacetum coccineum</name>
    <dbReference type="NCBI Taxonomy" id="301880"/>
    <lineage>
        <taxon>Eukaryota</taxon>
        <taxon>Viridiplantae</taxon>
        <taxon>Streptophyta</taxon>
        <taxon>Embryophyta</taxon>
        <taxon>Tracheophyta</taxon>
        <taxon>Spermatophyta</taxon>
        <taxon>Magnoliopsida</taxon>
        <taxon>eudicotyledons</taxon>
        <taxon>Gunneridae</taxon>
        <taxon>Pentapetalae</taxon>
        <taxon>asterids</taxon>
        <taxon>campanulids</taxon>
        <taxon>Asterales</taxon>
        <taxon>Asteraceae</taxon>
        <taxon>Asteroideae</taxon>
        <taxon>Anthemideae</taxon>
        <taxon>Anthemidinae</taxon>
        <taxon>Tanacetum</taxon>
    </lineage>
</organism>
<dbReference type="PANTHER" id="PTHR37984:SF5">
    <property type="entry name" value="PROTEIN NYNRIN-LIKE"/>
    <property type="match status" value="1"/>
</dbReference>
<dbReference type="EMBL" id="BQNB010016391">
    <property type="protein sequence ID" value="GJT51248.1"/>
    <property type="molecule type" value="Genomic_DNA"/>
</dbReference>
<evidence type="ECO:0000256" key="3">
    <source>
        <dbReference type="ARBA" id="ARBA00022722"/>
    </source>
</evidence>
<dbReference type="Pfam" id="PF03732">
    <property type="entry name" value="Retrotrans_gag"/>
    <property type="match status" value="1"/>
</dbReference>
<dbReference type="Gene3D" id="3.30.70.270">
    <property type="match status" value="1"/>
</dbReference>
<keyword evidence="5" id="KW-0511">Multifunctional enzyme</keyword>
<keyword evidence="10" id="KW-1185">Reference proteome</keyword>
<dbReference type="PANTHER" id="PTHR37984">
    <property type="entry name" value="PROTEIN CBG26694"/>
    <property type="match status" value="1"/>
</dbReference>
<dbReference type="InterPro" id="IPR012337">
    <property type="entry name" value="RNaseH-like_sf"/>
</dbReference>
<dbReference type="InterPro" id="IPR050951">
    <property type="entry name" value="Retrovirus_Pol_polyprotein"/>
</dbReference>
<name>A0ABQ5EKG9_9ASTR</name>
<reference evidence="9" key="1">
    <citation type="journal article" date="2022" name="Int. J. Mol. Sci.">
        <title>Draft Genome of Tanacetum Coccineum: Genomic Comparison of Closely Related Tanacetum-Family Plants.</title>
        <authorList>
            <person name="Yamashiro T."/>
            <person name="Shiraishi A."/>
            <person name="Nakayama K."/>
            <person name="Satake H."/>
        </authorList>
    </citation>
    <scope>NUCLEOTIDE SEQUENCE</scope>
</reference>
<reference evidence="9" key="2">
    <citation type="submission" date="2022-01" db="EMBL/GenBank/DDBJ databases">
        <authorList>
            <person name="Yamashiro T."/>
            <person name="Shiraishi A."/>
            <person name="Satake H."/>
            <person name="Nakayama K."/>
        </authorList>
    </citation>
    <scope>NUCLEOTIDE SEQUENCE</scope>
</reference>
<evidence type="ECO:0000256" key="5">
    <source>
        <dbReference type="ARBA" id="ARBA00023268"/>
    </source>
</evidence>
<dbReference type="InterPro" id="IPR041588">
    <property type="entry name" value="Integrase_H2C2"/>
</dbReference>
<dbReference type="SUPFAM" id="SSF53098">
    <property type="entry name" value="Ribonuclease H-like"/>
    <property type="match status" value="1"/>
</dbReference>
<dbReference type="GO" id="GO:0003964">
    <property type="term" value="F:RNA-directed DNA polymerase activity"/>
    <property type="evidence" value="ECO:0007669"/>
    <property type="project" value="UniProtKB-KW"/>
</dbReference>
<dbReference type="InterPro" id="IPR043502">
    <property type="entry name" value="DNA/RNA_pol_sf"/>
</dbReference>
<keyword evidence="4" id="KW-0378">Hydrolase</keyword>
<feature type="region of interest" description="Disordered" evidence="7">
    <location>
        <begin position="168"/>
        <end position="199"/>
    </location>
</feature>
<dbReference type="InterPro" id="IPR041577">
    <property type="entry name" value="RT_RNaseH_2"/>
</dbReference>
<evidence type="ECO:0000313" key="10">
    <source>
        <dbReference type="Proteomes" id="UP001151760"/>
    </source>
</evidence>
<keyword evidence="4" id="KW-0255">Endonuclease</keyword>
<dbReference type="Pfam" id="PF08284">
    <property type="entry name" value="RVP_2"/>
    <property type="match status" value="1"/>
</dbReference>
<keyword evidence="1" id="KW-0808">Transferase</keyword>
<dbReference type="Pfam" id="PF17919">
    <property type="entry name" value="RT_RNaseH_2"/>
    <property type="match status" value="1"/>
</dbReference>
<evidence type="ECO:0000313" key="9">
    <source>
        <dbReference type="EMBL" id="GJT51248.1"/>
    </source>
</evidence>
<keyword evidence="6" id="KW-0175">Coiled coil</keyword>
<evidence type="ECO:0000256" key="7">
    <source>
        <dbReference type="SAM" id="MobiDB-lite"/>
    </source>
</evidence>
<evidence type="ECO:0000256" key="4">
    <source>
        <dbReference type="ARBA" id="ARBA00022759"/>
    </source>
</evidence>
<dbReference type="PROSITE" id="PS50994">
    <property type="entry name" value="INTEGRASE"/>
    <property type="match status" value="1"/>
</dbReference>
<dbReference type="Gene3D" id="1.10.340.70">
    <property type="match status" value="1"/>
</dbReference>
<keyword evidence="3" id="KW-0540">Nuclease</keyword>
<gene>
    <name evidence="9" type="ORF">Tco_0977405</name>
</gene>
<keyword evidence="2" id="KW-0548">Nucleotidyltransferase</keyword>
<dbReference type="InterPro" id="IPR001584">
    <property type="entry name" value="Integrase_cat-core"/>
</dbReference>
<dbReference type="InterPro" id="IPR043128">
    <property type="entry name" value="Rev_trsase/Diguanyl_cyclase"/>
</dbReference>
<feature type="domain" description="Integrase catalytic" evidence="8">
    <location>
        <begin position="726"/>
        <end position="862"/>
    </location>
</feature>
<dbReference type="SUPFAM" id="SSF56672">
    <property type="entry name" value="DNA/RNA polymerases"/>
    <property type="match status" value="1"/>
</dbReference>
<sequence>MEVKDNDDENDAKIIHPYEEADPLNRPPPSPETAEREFMNAPVSRSTLQPLPSIRQLIGTFYVGEGSSATIFNPALCRVYPPGPMEMIRTLFTPDFDNDLTALDYTLREQIQEMKKLMAELNEQFQQIQERDLRAKNEMLRIRLRATEEKAEDKHMDAEYYKDVAATVPTKEDDEDPDVPSDPQSSQPRGSPHDSQIMPPRKMTQAAIEKLIADAITRDRATRGNPSRAGESEGNNEDQSGAPPVRECTYAGFMKCNPITFLGVEGAVELCHWFEKTKSVFSISECDERNKVANRKSWAEMKTMMKEEFCPPEEIQTMEIELWNLRVKDSNIAAYTQRFNELILLCPDSVLNEKKKIEAYIRGLPKNVKGETTSSRTTTMNEDIRIAHALTEQKLTNTILKSFTLNLVDHLFDIDLVPIELGTFDVIVGMDWLVEHDAVIVCGKKEVHVPYKSKPLVVKGDRGPSRLKVVSCIKARKYVEKDPAKIKDIWNWSQPTTPTEKNKKYEWGEEEEEAFQLLKQKLCSAPILSLPKGSEDFVVYCDASLKGFGAVLMQREKVIAYASRQLKKHEENYTTHDLELGVANVVADALSRKERDGPLRVRALVITVHTDLPEMILNTQTEAKKEENVKAKNLGRLIKPISEIRFDGIRYFDKRIWLPLFGGLRELIMHESHKSKYSIHPGSDKMYQDLKKLYWWPNIKAEIATYVSKCLTCAKVKAEHQKPSGLLQQPEILEWKWEKITMNFVSGLLRTLRGYDSIWVIVDWLTNSAHFLPMKKTDSMEKLTRLYLKEIVCRHGVPVSIIPDRDSRFASRFWRSLQKALGTDVNISTAYHPETDGQSERTIQTLEDMLRACVIDFGSSWD</sequence>
<evidence type="ECO:0000259" key="8">
    <source>
        <dbReference type="PROSITE" id="PS50994"/>
    </source>
</evidence>
<dbReference type="InterPro" id="IPR005162">
    <property type="entry name" value="Retrotrans_gag_dom"/>
</dbReference>
<feature type="coiled-coil region" evidence="6">
    <location>
        <begin position="107"/>
        <end position="150"/>
    </location>
</feature>
<accession>A0ABQ5EKG9</accession>
<keyword evidence="9" id="KW-0695">RNA-directed DNA polymerase</keyword>
<dbReference type="Proteomes" id="UP001151760">
    <property type="component" value="Unassembled WGS sequence"/>
</dbReference>
<dbReference type="InterPro" id="IPR021109">
    <property type="entry name" value="Peptidase_aspartic_dom_sf"/>
</dbReference>
<dbReference type="Gene3D" id="2.40.70.10">
    <property type="entry name" value="Acid Proteases"/>
    <property type="match status" value="1"/>
</dbReference>
<dbReference type="InterPro" id="IPR036397">
    <property type="entry name" value="RNaseH_sf"/>
</dbReference>
<evidence type="ECO:0000256" key="6">
    <source>
        <dbReference type="SAM" id="Coils"/>
    </source>
</evidence>
<evidence type="ECO:0000256" key="2">
    <source>
        <dbReference type="ARBA" id="ARBA00022695"/>
    </source>
</evidence>
<dbReference type="Pfam" id="PF17921">
    <property type="entry name" value="Integrase_H2C2"/>
    <property type="match status" value="1"/>
</dbReference>
<dbReference type="Gene3D" id="3.30.420.10">
    <property type="entry name" value="Ribonuclease H-like superfamily/Ribonuclease H"/>
    <property type="match status" value="1"/>
</dbReference>